<proteinExistence type="evidence at transcript level"/>
<dbReference type="Gene3D" id="2.10.25.10">
    <property type="entry name" value="Laminin"/>
    <property type="match status" value="10"/>
</dbReference>
<keyword evidence="6" id="KW-0325">Glycoprotein</keyword>
<dbReference type="PANTHER" id="PTHR10574:SF435">
    <property type="entry name" value="LAMININ SUBUNIT GAMMA-1"/>
    <property type="match status" value="1"/>
</dbReference>
<feature type="domain" description="Laminin EGF-like" evidence="12">
    <location>
        <begin position="743"/>
        <end position="791"/>
    </location>
</feature>
<evidence type="ECO:0000259" key="12">
    <source>
        <dbReference type="PROSITE" id="PS50027"/>
    </source>
</evidence>
<feature type="domain" description="Laminin EGF-like" evidence="12">
    <location>
        <begin position="1003"/>
        <end position="1048"/>
    </location>
</feature>
<feature type="disulfide bond" evidence="8">
    <location>
        <begin position="870"/>
        <end position="879"/>
    </location>
</feature>
<protein>
    <submittedName>
        <fullName evidence="15">Laminin subunit gamma-1-like isoform X1</fullName>
    </submittedName>
</protein>
<feature type="domain" description="Laminin EGF-like" evidence="12">
    <location>
        <begin position="413"/>
        <end position="459"/>
    </location>
</feature>
<dbReference type="FunFam" id="2.10.25.10:FF:000193">
    <property type="entry name" value="Laminin subunit gamma 1"/>
    <property type="match status" value="1"/>
</dbReference>
<name>A0A6A7FTH6_9CRUS</name>
<dbReference type="InterPro" id="IPR008211">
    <property type="entry name" value="Laminin_N"/>
</dbReference>
<feature type="chain" id="PRO_5025378857" evidence="11">
    <location>
        <begin position="19"/>
        <end position="1638"/>
    </location>
</feature>
<feature type="domain" description="Laminin EGF-like" evidence="12">
    <location>
        <begin position="460"/>
        <end position="512"/>
    </location>
</feature>
<sequence>MKSFVILLAGLLPLLCSSQYYTSSYKQNVSGDRRSPVGPAYRASSRARERRSRCYSDDDRAQKCVPEFLNAGYNGLIDVSNQCGVARPQEYCLQTGYGSAKECRICDAEVPSLSHPGHHLTDVDHDVNKTWWQSETMMEGIQYPNEVNLTLHLGKAFDITYVRLYFRSPRPESFAIYKRTSTNSVWTPYQFYSATCEDTYGLPESSYLGEDETRALCTSEFSDISPLTGGNVPFSTLENRPSAYTFESSAQLQDWVTATDIRIVLDRPNTFGDEVFGDPKVLRSYFYAVYDFAIGGRCKCNGHASNCVEATGLSGVRSLSCVCEHRTMGPTCNECQPFYNDKPWKRADSTDAYECRACDCNGYSVRCYFNQGLYQKTGHGGHCLDCTANRDGPNCQRCRDNYYEIEGGMCRACNCDEQGSSRLQCGSDGTCACKPGVGGNNCDRCEDDYFDFGSQGCKACGCELSGSYGNEPNCDPHSGVCSCKRNVEGQQCDKCKPGYFNMDDENEFGCTPCFCYGHSSICSSAGRYTKGSIESGFVRGVERWKAEEWSGRAQPVSYNAAARILEVVHRGPDKIYFLAPDRFLGDQRASYNQELKFVLRIGGAQSQASTEDIVIEGSGLTVSAPIFAQNNPLPNDQSQGYSFRLHEDQKFGWSPRLSSRDFIALLSNLTSLKIRGTYFYDGKGYLDDVRLETARRGVFGVSASWVEMCTCPEGYVGQYCESCAPGYRHNPPNGGPFASCIPCNCNNHADICDSETGQCICKHNTAGSQCERCSKGYYGNALKGELDDCTPCDCFGGGACIKLTDDTLVCLECPSGYAGPRCDICTDGFFGDPHGRKNSPMPCEKCDCNGNIDQNAVANCNRTTGDCLKCIYNTGGLLCDECLPGFYGDALAEGRADCGACHCNHYGTAAELYGPPVCHQITGQCKCKEHVTGRGCSSCQQGYWNLASGEGCQNCWCDATGAINSTCDASTGQCFCRDGVTSQKCDVCEPEHFGFSLQGCMPCACDHVGSVSLQCDATGQCQCKENVEGRQCNRCRENTYDKEAGCRDCPPCYTLVLDAVSIHRERLAELERLLADIVSNPTVLNDDDFERALTSVMARVEELWEDAKDAANAAGGDSVEKNLDELHERIEKIQGLVQGLKEALEQGRDLAEFGGSDITEAEDIIRQSRELLRESETYLEVQGNAALNTAMARSTEFGQQSARMSQLARNARQMADSQEEQASHIEEIAYDARNTSQEAFLLGRKAFDDQEDISSVIEDLMNKMAGLENRHNSTMSRARESLAKASVVYDEALFLSTTASSISLPNIDVPELKKKAENIEQRARRIKEELDALVQANRELLIDIGLEVEGAKVLVERGIRQQQITTDLLAEVFGNKQNAEKAVQKANSTLEEARKTLMALEEFDQQVQKSKVAAMEAMRNLAEIERLIDSAEAQTREAEDALTGAKTNAQDAENIAQQAQTTAEDASQQAEEVRQQADTTRQQASDLKLEADSLSSSVAAAEQRLRRHETQSEDDQKLVLEAQEQANTAKTRADLASARVRDALGMVEEILQLLNQVSDLDPSLLASLEQRLDIAANAYAVSGIETSVSQLSASRTWQQKQMGSYREEIRLLQQEVTNIYEIKISLPDGCYRRTKLEP</sequence>
<dbReference type="Gene3D" id="2.60.120.260">
    <property type="entry name" value="Galactose-binding domain-like"/>
    <property type="match status" value="1"/>
</dbReference>
<feature type="disulfide bond" evidence="8">
    <location>
        <begin position="955"/>
        <end position="967"/>
    </location>
</feature>
<feature type="disulfide bond" evidence="8">
    <location>
        <begin position="413"/>
        <end position="425"/>
    </location>
</feature>
<dbReference type="PROSITE" id="PS50027">
    <property type="entry name" value="EGF_LAM_2"/>
    <property type="match status" value="7"/>
</dbReference>
<dbReference type="EMBL" id="IACT01002200">
    <property type="protein sequence ID" value="LAC21493.1"/>
    <property type="molecule type" value="mRNA"/>
</dbReference>
<feature type="coiled-coil region" evidence="9">
    <location>
        <begin position="1250"/>
        <end position="1277"/>
    </location>
</feature>
<feature type="region of interest" description="Disordered" evidence="10">
    <location>
        <begin position="1457"/>
        <end position="1494"/>
    </location>
</feature>
<evidence type="ECO:0000256" key="8">
    <source>
        <dbReference type="PROSITE-ProRule" id="PRU00460"/>
    </source>
</evidence>
<keyword evidence="5 8" id="KW-1015">Disulfide bond</keyword>
<evidence type="ECO:0000256" key="9">
    <source>
        <dbReference type="SAM" id="Coils"/>
    </source>
</evidence>
<dbReference type="PROSITE" id="PS01248">
    <property type="entry name" value="EGF_LAM_1"/>
    <property type="match status" value="4"/>
</dbReference>
<dbReference type="GO" id="GO:0005576">
    <property type="term" value="C:extracellular region"/>
    <property type="evidence" value="ECO:0007669"/>
    <property type="project" value="UniProtKB-SubCell"/>
</dbReference>
<evidence type="ECO:0000313" key="15">
    <source>
        <dbReference type="EMBL" id="LAC21493.1"/>
    </source>
</evidence>
<accession>A0A6A7FTH6</accession>
<feature type="domain" description="Laminin EGF-like" evidence="12">
    <location>
        <begin position="901"/>
        <end position="954"/>
    </location>
</feature>
<evidence type="ECO:0000256" key="3">
    <source>
        <dbReference type="ARBA" id="ARBA00022729"/>
    </source>
</evidence>
<feature type="disulfide bond" evidence="8">
    <location>
        <begin position="957"/>
        <end position="974"/>
    </location>
</feature>
<dbReference type="FunFam" id="2.60.120.260:FF:000018">
    <property type="entry name" value="Laminin subunit gamma 1"/>
    <property type="match status" value="1"/>
</dbReference>
<evidence type="ECO:0000256" key="1">
    <source>
        <dbReference type="ARBA" id="ARBA00004613"/>
    </source>
</evidence>
<dbReference type="PRINTS" id="PR00011">
    <property type="entry name" value="EGFLAMININ"/>
</dbReference>
<dbReference type="SMART" id="SM00181">
    <property type="entry name" value="EGF"/>
    <property type="match status" value="3"/>
</dbReference>
<dbReference type="GO" id="GO:0009887">
    <property type="term" value="P:animal organ morphogenesis"/>
    <property type="evidence" value="ECO:0007669"/>
    <property type="project" value="TreeGrafter"/>
</dbReference>
<dbReference type="PROSITE" id="PS51117">
    <property type="entry name" value="LAMININ_NTER"/>
    <property type="match status" value="1"/>
</dbReference>
<dbReference type="SUPFAM" id="SSF57196">
    <property type="entry name" value="EGF/Laminin"/>
    <property type="match status" value="8"/>
</dbReference>
<dbReference type="FunFam" id="2.10.25.10:FF:000166">
    <property type="entry name" value="laminin subunit gamma-1"/>
    <property type="match status" value="1"/>
</dbReference>
<dbReference type="Gene3D" id="1.20.58.60">
    <property type="match status" value="1"/>
</dbReference>
<keyword evidence="9" id="KW-0175">Coiled coil</keyword>
<dbReference type="InterPro" id="IPR002049">
    <property type="entry name" value="LE_dom"/>
</dbReference>
<organism evidence="15">
    <name type="scientific">Hirondellea gigas</name>
    <dbReference type="NCBI Taxonomy" id="1518452"/>
    <lineage>
        <taxon>Eukaryota</taxon>
        <taxon>Metazoa</taxon>
        <taxon>Ecdysozoa</taxon>
        <taxon>Arthropoda</taxon>
        <taxon>Crustacea</taxon>
        <taxon>Multicrustacea</taxon>
        <taxon>Malacostraca</taxon>
        <taxon>Eumalacostraca</taxon>
        <taxon>Peracarida</taxon>
        <taxon>Amphipoda</taxon>
        <taxon>Amphilochidea</taxon>
        <taxon>Lysianassida</taxon>
        <taxon>Lysianassidira</taxon>
        <taxon>Lysianassoidea</taxon>
        <taxon>Lysianassidae</taxon>
        <taxon>Hirondellea</taxon>
    </lineage>
</organism>
<comment type="subcellular location">
    <subcellularLocation>
        <location evidence="1">Secreted</location>
    </subcellularLocation>
</comment>
<evidence type="ECO:0000259" key="14">
    <source>
        <dbReference type="PROSITE" id="PS51117"/>
    </source>
</evidence>
<evidence type="ECO:0000256" key="6">
    <source>
        <dbReference type="ARBA" id="ARBA00023180"/>
    </source>
</evidence>
<dbReference type="SMART" id="SM00281">
    <property type="entry name" value="LamB"/>
    <property type="match status" value="1"/>
</dbReference>
<dbReference type="FunFam" id="2.10.25.10:FF:000580">
    <property type="entry name" value="Wing blister, isoform B"/>
    <property type="match status" value="1"/>
</dbReference>
<dbReference type="FunFam" id="2.10.25.10:FF:000094">
    <property type="entry name" value="Laminin subunit alpha-2"/>
    <property type="match status" value="1"/>
</dbReference>
<dbReference type="FunFam" id="2.10.25.10:FF:000051">
    <property type="entry name" value="Laminin subunit alpha 4"/>
    <property type="match status" value="1"/>
</dbReference>
<dbReference type="SMART" id="SM00180">
    <property type="entry name" value="EGF_Lam"/>
    <property type="match status" value="10"/>
</dbReference>
<dbReference type="GO" id="GO:0005604">
    <property type="term" value="C:basement membrane"/>
    <property type="evidence" value="ECO:0007669"/>
    <property type="project" value="TreeGrafter"/>
</dbReference>
<evidence type="ECO:0000256" key="2">
    <source>
        <dbReference type="ARBA" id="ARBA00022525"/>
    </source>
</evidence>
<reference evidence="15" key="1">
    <citation type="submission" date="2017-11" db="EMBL/GenBank/DDBJ databases">
        <title>The sensing device of the deep-sea amphipod.</title>
        <authorList>
            <person name="Kobayashi H."/>
            <person name="Nagahama T."/>
            <person name="Arai W."/>
            <person name="Sasagawa Y."/>
            <person name="Umeda M."/>
            <person name="Hayashi T."/>
            <person name="Nikaido I."/>
            <person name="Watanabe H."/>
            <person name="Oguri K."/>
            <person name="Kitazato H."/>
            <person name="Fujioka K."/>
            <person name="Kido Y."/>
            <person name="Takami H."/>
        </authorList>
    </citation>
    <scope>NUCLEOTIDE SEQUENCE</scope>
    <source>
        <tissue evidence="15">Whole body</tissue>
    </source>
</reference>
<dbReference type="FunFam" id="2.10.25.10:FF:000074">
    <property type="entry name" value="Laminin subunit alpha"/>
    <property type="match status" value="1"/>
</dbReference>
<keyword evidence="7 8" id="KW-0424">Laminin EGF-like domain</keyword>
<feature type="domain" description="Laminin N-terminal" evidence="14">
    <location>
        <begin position="60"/>
        <end position="297"/>
    </location>
</feature>
<keyword evidence="3 11" id="KW-0732">Signal</keyword>
<feature type="domain" description="Laminin EGF-like" evidence="12">
    <location>
        <begin position="955"/>
        <end position="1002"/>
    </location>
</feature>
<feature type="domain" description="Laminin EGF-like" evidence="12">
    <location>
        <begin position="846"/>
        <end position="900"/>
    </location>
</feature>
<dbReference type="PANTHER" id="PTHR10574">
    <property type="entry name" value="NETRIN/LAMININ-RELATED"/>
    <property type="match status" value="1"/>
</dbReference>
<feature type="signal peptide" evidence="11">
    <location>
        <begin position="1"/>
        <end position="18"/>
    </location>
</feature>
<feature type="disulfide bond" evidence="8">
    <location>
        <begin position="761"/>
        <end position="770"/>
    </location>
</feature>
<evidence type="ECO:0000256" key="10">
    <source>
        <dbReference type="SAM" id="MobiDB-lite"/>
    </source>
</evidence>
<feature type="domain" description="Laminin IV type A" evidence="13">
    <location>
        <begin position="539"/>
        <end position="708"/>
    </location>
</feature>
<evidence type="ECO:0000256" key="5">
    <source>
        <dbReference type="ARBA" id="ARBA00023157"/>
    </source>
</evidence>
<feature type="disulfide bond" evidence="8">
    <location>
        <begin position="976"/>
        <end position="985"/>
    </location>
</feature>
<feature type="coiled-coil region" evidence="9">
    <location>
        <begin position="1309"/>
        <end position="1343"/>
    </location>
</feature>
<evidence type="ECO:0000256" key="7">
    <source>
        <dbReference type="ARBA" id="ARBA00023292"/>
    </source>
</evidence>
<dbReference type="Pfam" id="PF00055">
    <property type="entry name" value="Laminin_N"/>
    <property type="match status" value="1"/>
</dbReference>
<keyword evidence="4" id="KW-0677">Repeat</keyword>
<dbReference type="FunFam" id="2.10.25.10:FF:000105">
    <property type="entry name" value="laminin subunit gamma-1"/>
    <property type="match status" value="1"/>
</dbReference>
<evidence type="ECO:0000259" key="13">
    <source>
        <dbReference type="PROSITE" id="PS51115"/>
    </source>
</evidence>
<dbReference type="GO" id="GO:0007411">
    <property type="term" value="P:axon guidance"/>
    <property type="evidence" value="ECO:0007669"/>
    <property type="project" value="TreeGrafter"/>
</dbReference>
<keyword evidence="2" id="KW-0964">Secreted</keyword>
<dbReference type="InterPro" id="IPR050440">
    <property type="entry name" value="Laminin/Netrin_ECM"/>
</dbReference>
<dbReference type="InterPro" id="IPR000034">
    <property type="entry name" value="Laminin_IV"/>
</dbReference>
<feature type="disulfide bond" evidence="8">
    <location>
        <begin position="927"/>
        <end position="936"/>
    </location>
</feature>
<feature type="disulfide bond" evidence="8">
    <location>
        <begin position="483"/>
        <end position="492"/>
    </location>
</feature>
<dbReference type="InterPro" id="IPR000742">
    <property type="entry name" value="EGF"/>
</dbReference>
<evidence type="ECO:0000256" key="11">
    <source>
        <dbReference type="SAM" id="SignalP"/>
    </source>
</evidence>
<feature type="disulfide bond" evidence="8">
    <location>
        <begin position="433"/>
        <end position="442"/>
    </location>
</feature>
<feature type="disulfide bond" evidence="8">
    <location>
        <begin position="1023"/>
        <end position="1032"/>
    </location>
</feature>
<dbReference type="Pfam" id="PF00053">
    <property type="entry name" value="EGF_laminin"/>
    <property type="match status" value="11"/>
</dbReference>
<feature type="compositionally biased region" description="Polar residues" evidence="10">
    <location>
        <begin position="1457"/>
        <end position="1485"/>
    </location>
</feature>
<feature type="disulfide bond" evidence="8">
    <location>
        <begin position="1003"/>
        <end position="1015"/>
    </location>
</feature>
<comment type="caution">
    <text evidence="8">Lacks conserved residue(s) required for the propagation of feature annotation.</text>
</comment>
<dbReference type="CDD" id="cd00055">
    <property type="entry name" value="EGF_Lam"/>
    <property type="match status" value="9"/>
</dbReference>
<dbReference type="Pfam" id="PF00052">
    <property type="entry name" value="Laminin_B"/>
    <property type="match status" value="1"/>
</dbReference>
<dbReference type="SMART" id="SM00136">
    <property type="entry name" value="LamNT"/>
    <property type="match status" value="1"/>
</dbReference>
<dbReference type="CDD" id="cd06503">
    <property type="entry name" value="ATP-synt_Fo_b"/>
    <property type="match status" value="1"/>
</dbReference>
<dbReference type="PROSITE" id="PS51115">
    <property type="entry name" value="LAMININ_IVA"/>
    <property type="match status" value="1"/>
</dbReference>
<dbReference type="GO" id="GO:0009888">
    <property type="term" value="P:tissue development"/>
    <property type="evidence" value="ECO:0007669"/>
    <property type="project" value="TreeGrafter"/>
</dbReference>
<evidence type="ECO:0000256" key="4">
    <source>
        <dbReference type="ARBA" id="ARBA00022737"/>
    </source>
</evidence>